<evidence type="ECO:0000313" key="2">
    <source>
        <dbReference type="EMBL" id="RLU25596.1"/>
    </source>
</evidence>
<name>A0A3L8DZ22_OOCBI</name>
<gene>
    <name evidence="2" type="ORF">DMN91_001753</name>
</gene>
<organism evidence="2 3">
    <name type="scientific">Ooceraea biroi</name>
    <name type="common">Clonal raider ant</name>
    <name type="synonym">Cerapachys biroi</name>
    <dbReference type="NCBI Taxonomy" id="2015173"/>
    <lineage>
        <taxon>Eukaryota</taxon>
        <taxon>Metazoa</taxon>
        <taxon>Ecdysozoa</taxon>
        <taxon>Arthropoda</taxon>
        <taxon>Hexapoda</taxon>
        <taxon>Insecta</taxon>
        <taxon>Pterygota</taxon>
        <taxon>Neoptera</taxon>
        <taxon>Endopterygota</taxon>
        <taxon>Hymenoptera</taxon>
        <taxon>Apocrita</taxon>
        <taxon>Aculeata</taxon>
        <taxon>Formicoidea</taxon>
        <taxon>Formicidae</taxon>
        <taxon>Dorylinae</taxon>
        <taxon>Ooceraea</taxon>
    </lineage>
</organism>
<reference evidence="2 3" key="1">
    <citation type="journal article" date="2018" name="Genome Res.">
        <title>The genomic architecture and molecular evolution of ant odorant receptors.</title>
        <authorList>
            <person name="McKenzie S.K."/>
            <person name="Kronauer D.J.C."/>
        </authorList>
    </citation>
    <scope>NUCLEOTIDE SEQUENCE [LARGE SCALE GENOMIC DNA]</scope>
    <source>
        <strain evidence="2">Clonal line C1</strain>
    </source>
</reference>
<sequence length="161" mass="18253">MVDCITICNTACIACIWCILFSVCFPNFSRNLRKADSSECCIRGKPARKRNREAHSRDFPRCGKADAVHARRRFKDRSRSERNREDRRGRRSRCEEKTCSRIRGSHRGSLKEDETISPTCSGVRCADGCNILAGSGDSLGRKSDNAVLRADSSEYRICRRS</sequence>
<dbReference type="EMBL" id="QOIP01000002">
    <property type="protein sequence ID" value="RLU25596.1"/>
    <property type="molecule type" value="Genomic_DNA"/>
</dbReference>
<feature type="region of interest" description="Disordered" evidence="1">
    <location>
        <begin position="70"/>
        <end position="94"/>
    </location>
</feature>
<evidence type="ECO:0000256" key="1">
    <source>
        <dbReference type="SAM" id="MobiDB-lite"/>
    </source>
</evidence>
<accession>A0A3L8DZ22</accession>
<dbReference type="OrthoDB" id="7551871at2759"/>
<evidence type="ECO:0000313" key="3">
    <source>
        <dbReference type="Proteomes" id="UP000279307"/>
    </source>
</evidence>
<dbReference type="Proteomes" id="UP000279307">
    <property type="component" value="Chromosome 2"/>
</dbReference>
<dbReference type="AlphaFoldDB" id="A0A3L8DZ22"/>
<comment type="caution">
    <text evidence="2">The sequence shown here is derived from an EMBL/GenBank/DDBJ whole genome shotgun (WGS) entry which is preliminary data.</text>
</comment>
<proteinExistence type="predicted"/>
<feature type="compositionally biased region" description="Basic and acidic residues" evidence="1">
    <location>
        <begin position="77"/>
        <end position="94"/>
    </location>
</feature>
<protein>
    <submittedName>
        <fullName evidence="2">Uncharacterized protein</fullName>
    </submittedName>
</protein>